<evidence type="ECO:0000256" key="2">
    <source>
        <dbReference type="SAM" id="SignalP"/>
    </source>
</evidence>
<evidence type="ECO:0000313" key="4">
    <source>
        <dbReference type="Proteomes" id="UP000327493"/>
    </source>
</evidence>
<keyword evidence="1" id="KW-0812">Transmembrane</keyword>
<dbReference type="OrthoDB" id="8439679at2759"/>
<evidence type="ECO:0000313" key="3">
    <source>
        <dbReference type="EMBL" id="KAA8593064.1"/>
    </source>
</evidence>
<feature type="transmembrane region" description="Helical" evidence="1">
    <location>
        <begin position="157"/>
        <end position="178"/>
    </location>
</feature>
<keyword evidence="1" id="KW-0472">Membrane</keyword>
<feature type="chain" id="PRO_5023934002" description="Immunoglobulin V-set domain-containing protein" evidence="2">
    <location>
        <begin position="26"/>
        <end position="211"/>
    </location>
</feature>
<organism evidence="3 4">
    <name type="scientific">Etheostoma spectabile</name>
    <name type="common">orangethroat darter</name>
    <dbReference type="NCBI Taxonomy" id="54343"/>
    <lineage>
        <taxon>Eukaryota</taxon>
        <taxon>Metazoa</taxon>
        <taxon>Chordata</taxon>
        <taxon>Craniata</taxon>
        <taxon>Vertebrata</taxon>
        <taxon>Euteleostomi</taxon>
        <taxon>Actinopterygii</taxon>
        <taxon>Neopterygii</taxon>
        <taxon>Teleostei</taxon>
        <taxon>Neoteleostei</taxon>
        <taxon>Acanthomorphata</taxon>
        <taxon>Eupercaria</taxon>
        <taxon>Perciformes</taxon>
        <taxon>Percoidei</taxon>
        <taxon>Percidae</taxon>
        <taxon>Etheostomatinae</taxon>
        <taxon>Etheostoma</taxon>
    </lineage>
</organism>
<evidence type="ECO:0000256" key="1">
    <source>
        <dbReference type="SAM" id="Phobius"/>
    </source>
</evidence>
<sequence length="211" mass="23800">MTARSFNIFLKLTIYLGFILQLSHGFEVIQPKSRTINPDGSVTVTCEHTADVKTVQDVGLRAASLTDSSKKQLLCRKGKKDCKNITMLQENPNKWHFIMLHIGPQAMNMKYECEFTVKIGDLDYTETGTPTILLPGQKEGPCMIHPTLPPASHHLRWILIGLLALIVLYSCVISSLYISLRCCYQEPENCTYVEMRKAPQPRNPPVDIYCG</sequence>
<name>A0A5J5DI59_9PERO</name>
<protein>
    <recommendedName>
        <fullName evidence="5">Immunoglobulin V-set domain-containing protein</fullName>
    </recommendedName>
</protein>
<reference evidence="3 4" key="1">
    <citation type="submission" date="2019-08" db="EMBL/GenBank/DDBJ databases">
        <title>A chromosome-level genome assembly, high-density linkage maps, and genome scans reveal the genomic architecture of hybrid incompatibilities underlying speciation via character displacement in darters (Percidae: Etheostominae).</title>
        <authorList>
            <person name="Moran R.L."/>
            <person name="Catchen J.M."/>
            <person name="Fuller R.C."/>
        </authorList>
    </citation>
    <scope>NUCLEOTIDE SEQUENCE [LARGE SCALE GENOMIC DNA]</scope>
    <source>
        <strain evidence="3">EspeVRDwgs_2016</strain>
        <tissue evidence="3">Muscle</tissue>
    </source>
</reference>
<proteinExistence type="predicted"/>
<gene>
    <name evidence="3" type="ORF">FQN60_018519</name>
</gene>
<dbReference type="EMBL" id="VOFY01000005">
    <property type="protein sequence ID" value="KAA8593064.1"/>
    <property type="molecule type" value="Genomic_DNA"/>
</dbReference>
<dbReference type="Proteomes" id="UP000327493">
    <property type="component" value="Chromosome 5"/>
</dbReference>
<keyword evidence="1" id="KW-1133">Transmembrane helix</keyword>
<feature type="signal peptide" evidence="2">
    <location>
        <begin position="1"/>
        <end position="25"/>
    </location>
</feature>
<keyword evidence="2" id="KW-0732">Signal</keyword>
<keyword evidence="4" id="KW-1185">Reference proteome</keyword>
<dbReference type="AlphaFoldDB" id="A0A5J5DI59"/>
<comment type="caution">
    <text evidence="3">The sequence shown here is derived from an EMBL/GenBank/DDBJ whole genome shotgun (WGS) entry which is preliminary data.</text>
</comment>
<accession>A0A5J5DI59</accession>
<evidence type="ECO:0008006" key="5">
    <source>
        <dbReference type="Google" id="ProtNLM"/>
    </source>
</evidence>